<evidence type="ECO:0000313" key="7">
    <source>
        <dbReference type="Proteomes" id="UP000192455"/>
    </source>
</evidence>
<evidence type="ECO:0000256" key="5">
    <source>
        <dbReference type="SAM" id="Phobius"/>
    </source>
</evidence>
<dbReference type="AlphaFoldDB" id="A0A1R3WK01"/>
<keyword evidence="2 5" id="KW-0812">Transmembrane</keyword>
<comment type="subcellular location">
    <subcellularLocation>
        <location evidence="1">Membrane</location>
    </subcellularLocation>
</comment>
<evidence type="ECO:0000313" key="6">
    <source>
        <dbReference type="EMBL" id="SIT78218.1"/>
    </source>
</evidence>
<dbReference type="Pfam" id="PF01124">
    <property type="entry name" value="MAPEG"/>
    <property type="match status" value="1"/>
</dbReference>
<dbReference type="SUPFAM" id="SSF161084">
    <property type="entry name" value="MAPEG domain-like"/>
    <property type="match status" value="1"/>
</dbReference>
<dbReference type="OrthoDB" id="7743618at2"/>
<sequence length="131" mass="13896">MTPELAVLALAALLQMLQLALYAPVVTRDLGAGYTMSARDLPPPRPVSPLAGRLKRALDNHFEGLILFTIACLVTVLAGKSTAFTAGCAWTYLGARILYIPAYALALAPARSIIWGIGFLATLLMLLSALV</sequence>
<dbReference type="InterPro" id="IPR001129">
    <property type="entry name" value="Membr-assoc_MAPEG"/>
</dbReference>
<evidence type="ECO:0000256" key="2">
    <source>
        <dbReference type="ARBA" id="ARBA00022692"/>
    </source>
</evidence>
<keyword evidence="4 5" id="KW-0472">Membrane</keyword>
<dbReference type="GO" id="GO:0016020">
    <property type="term" value="C:membrane"/>
    <property type="evidence" value="ECO:0007669"/>
    <property type="project" value="UniProtKB-SubCell"/>
</dbReference>
<keyword evidence="7" id="KW-1185">Reference proteome</keyword>
<dbReference type="EMBL" id="FTPS01000001">
    <property type="protein sequence ID" value="SIT78218.1"/>
    <property type="molecule type" value="Genomic_DNA"/>
</dbReference>
<dbReference type="InterPro" id="IPR023352">
    <property type="entry name" value="MAPEG-like_dom_sf"/>
</dbReference>
<feature type="transmembrane region" description="Helical" evidence="5">
    <location>
        <begin position="61"/>
        <end position="79"/>
    </location>
</feature>
<dbReference type="PANTHER" id="PTHR35371:SF1">
    <property type="entry name" value="BLR7753 PROTEIN"/>
    <property type="match status" value="1"/>
</dbReference>
<dbReference type="Gene3D" id="1.20.120.550">
    <property type="entry name" value="Membrane associated eicosanoid/glutathione metabolism-like domain"/>
    <property type="match status" value="1"/>
</dbReference>
<dbReference type="Proteomes" id="UP000192455">
    <property type="component" value="Unassembled WGS sequence"/>
</dbReference>
<dbReference type="PANTHER" id="PTHR35371">
    <property type="entry name" value="INNER MEMBRANE PROTEIN"/>
    <property type="match status" value="1"/>
</dbReference>
<organism evidence="6 7">
    <name type="scientific">Pontibaca methylaminivorans</name>
    <dbReference type="NCBI Taxonomy" id="515897"/>
    <lineage>
        <taxon>Bacteria</taxon>
        <taxon>Pseudomonadati</taxon>
        <taxon>Pseudomonadota</taxon>
        <taxon>Alphaproteobacteria</taxon>
        <taxon>Rhodobacterales</taxon>
        <taxon>Roseobacteraceae</taxon>
        <taxon>Pontibaca</taxon>
    </lineage>
</organism>
<reference evidence="6 7" key="1">
    <citation type="submission" date="2017-01" db="EMBL/GenBank/DDBJ databases">
        <authorList>
            <person name="Mah S.A."/>
            <person name="Swanson W.J."/>
            <person name="Moy G.W."/>
            <person name="Vacquier V.D."/>
        </authorList>
    </citation>
    <scope>NUCLEOTIDE SEQUENCE [LARGE SCALE GENOMIC DNA]</scope>
    <source>
        <strain evidence="6 7">DSM 21219</strain>
    </source>
</reference>
<proteinExistence type="predicted"/>
<protein>
    <submittedName>
        <fullName evidence="6">MAPEG family protein</fullName>
    </submittedName>
</protein>
<evidence type="ECO:0000256" key="3">
    <source>
        <dbReference type="ARBA" id="ARBA00022989"/>
    </source>
</evidence>
<dbReference type="RefSeq" id="WP_076650049.1">
    <property type="nucleotide sequence ID" value="NZ_FTPS01000001.1"/>
</dbReference>
<accession>A0A1R3WK01</accession>
<keyword evidence="3 5" id="KW-1133">Transmembrane helix</keyword>
<evidence type="ECO:0000256" key="1">
    <source>
        <dbReference type="ARBA" id="ARBA00004370"/>
    </source>
</evidence>
<feature type="transmembrane region" description="Helical" evidence="5">
    <location>
        <begin position="86"/>
        <end position="106"/>
    </location>
</feature>
<name>A0A1R3WK01_9RHOB</name>
<gene>
    <name evidence="6" type="ORF">SAMN05421849_0919</name>
</gene>
<feature type="transmembrane region" description="Helical" evidence="5">
    <location>
        <begin position="112"/>
        <end position="130"/>
    </location>
</feature>
<evidence type="ECO:0000256" key="4">
    <source>
        <dbReference type="ARBA" id="ARBA00023136"/>
    </source>
</evidence>
<dbReference type="STRING" id="515897.SAMN05421849_0919"/>